<accession>A0A4Q7MAX8</accession>
<sequence length="49" mass="5157">MSSRTGGHFFVVQSPTKKSAPAVTGNAQSIAELYSGYKGSNLSFGYLTL</sequence>
<protein>
    <submittedName>
        <fullName evidence="1">Uncharacterized protein</fullName>
    </submittedName>
</protein>
<proteinExistence type="predicted"/>
<evidence type="ECO:0000313" key="1">
    <source>
        <dbReference type="EMBL" id="RZS65146.1"/>
    </source>
</evidence>
<comment type="caution">
    <text evidence="1">The sequence shown here is derived from an EMBL/GenBank/DDBJ whole genome shotgun (WGS) entry which is preliminary data.</text>
</comment>
<name>A0A4Q7MAX8_9BACT</name>
<evidence type="ECO:0000313" key="2">
    <source>
        <dbReference type="Proteomes" id="UP000293874"/>
    </source>
</evidence>
<gene>
    <name evidence="1" type="ORF">EV199_5902</name>
</gene>
<keyword evidence="2" id="KW-1185">Reference proteome</keyword>
<dbReference type="Proteomes" id="UP000293874">
    <property type="component" value="Unassembled WGS sequence"/>
</dbReference>
<organism evidence="1 2">
    <name type="scientific">Pseudobacter ginsenosidimutans</name>
    <dbReference type="NCBI Taxonomy" id="661488"/>
    <lineage>
        <taxon>Bacteria</taxon>
        <taxon>Pseudomonadati</taxon>
        <taxon>Bacteroidota</taxon>
        <taxon>Chitinophagia</taxon>
        <taxon>Chitinophagales</taxon>
        <taxon>Chitinophagaceae</taxon>
        <taxon>Pseudobacter</taxon>
    </lineage>
</organism>
<dbReference type="EMBL" id="SGXA01000006">
    <property type="protein sequence ID" value="RZS65146.1"/>
    <property type="molecule type" value="Genomic_DNA"/>
</dbReference>
<reference evidence="1 2" key="1">
    <citation type="submission" date="2019-02" db="EMBL/GenBank/DDBJ databases">
        <title>Genomic Encyclopedia of Type Strains, Phase IV (KMG-IV): sequencing the most valuable type-strain genomes for metagenomic binning, comparative biology and taxonomic classification.</title>
        <authorList>
            <person name="Goeker M."/>
        </authorList>
    </citation>
    <scope>NUCLEOTIDE SEQUENCE [LARGE SCALE GENOMIC DNA]</scope>
    <source>
        <strain evidence="1 2">DSM 18116</strain>
    </source>
</reference>
<dbReference type="AlphaFoldDB" id="A0A4Q7MAX8"/>